<dbReference type="GO" id="GO:0047372">
    <property type="term" value="F:monoacylglycerol lipase activity"/>
    <property type="evidence" value="ECO:0007669"/>
    <property type="project" value="TreeGrafter"/>
</dbReference>
<comment type="subcellular location">
    <subcellularLocation>
        <location evidence="1">Secreted</location>
    </subcellularLocation>
</comment>
<evidence type="ECO:0000256" key="7">
    <source>
        <dbReference type="ARBA" id="ARBA00066099"/>
    </source>
</evidence>
<keyword evidence="10" id="KW-1185">Reference proteome</keyword>
<name>A0AA97LID3_EUBMA</name>
<dbReference type="SUPFAM" id="SSF53474">
    <property type="entry name" value="alpha/beta-Hydrolases"/>
    <property type="match status" value="1"/>
</dbReference>
<accession>A0AA97LID3</accession>
<dbReference type="GO" id="GO:0034338">
    <property type="term" value="F:short-chain carboxylesterase activity"/>
    <property type="evidence" value="ECO:0007669"/>
    <property type="project" value="TreeGrafter"/>
</dbReference>
<proteinExistence type="inferred from homology"/>
<keyword evidence="4" id="KW-0597">Phosphoprotein</keyword>
<dbReference type="FunFam" id="3.40.50.1820:FF:000103">
    <property type="entry name" value="Abhydrolase domain-containing 15"/>
    <property type="match status" value="1"/>
</dbReference>
<dbReference type="AlphaFoldDB" id="A0AA97LID3"/>
<dbReference type="PANTHER" id="PTHR10794">
    <property type="entry name" value="ABHYDROLASE DOMAIN-CONTAINING PROTEIN"/>
    <property type="match status" value="1"/>
</dbReference>
<dbReference type="PANTHER" id="PTHR10794:SF39">
    <property type="entry name" value="PROTEIN ABHD15"/>
    <property type="match status" value="1"/>
</dbReference>
<evidence type="ECO:0000256" key="8">
    <source>
        <dbReference type="ARBA" id="ARBA00072863"/>
    </source>
</evidence>
<gene>
    <name evidence="11" type="primary">ABHD15</name>
</gene>
<dbReference type="InterPro" id="IPR050960">
    <property type="entry name" value="AB_hydrolase_4_sf"/>
</dbReference>
<evidence type="ECO:0000256" key="5">
    <source>
        <dbReference type="ARBA" id="ARBA00022729"/>
    </source>
</evidence>
<sequence length="458" mass="51449">MAVWMVGLVFLGLLVWWFGRRRRIVCSQGLRKWVLEEETEERSLRGKGAARSQVWDCQLICKPSALARALLRNLCKSADPKALPWSWKMWPYLQTVKQLLWPPDHPLEFARDYLQVADNGIVALDWVVGLQNRSGKGPGAAEAAVLLVVPNAAGKITRNVCQLCQLALEAGYYPVIFNRRGHNGCPLTSVRLQSFGDPSDLKEAVMYIRFRHPTAVLFAVSEGSGSGLLLSHLGECGSSCDLSGVACISPLLKCQDWFEAGSPWLCEWSLLLYQKRVISRYAKALQEVVEMESVLGSRSLREFEEALFCHRKGQAMTWEAYWGCNEPLRDADEVAVPVLCICSADDPVRGPPGRTLPWELFHTNPHFFLLLTPHGGHCGFLQKSPSSSSASWGNMVALEYLGVLDKFFHTEEATRERPRPGRSVILHHCSQGIFQSREGVPATLDFQETFTWQRSYTR</sequence>
<dbReference type="RefSeq" id="XP_054857343.1">
    <property type="nucleotide sequence ID" value="XM_055001368.1"/>
</dbReference>
<evidence type="ECO:0000256" key="4">
    <source>
        <dbReference type="ARBA" id="ARBA00022553"/>
    </source>
</evidence>
<keyword evidence="3" id="KW-0964">Secreted</keyword>
<organism evidence="10 11">
    <name type="scientific">Eublepharis macularius</name>
    <name type="common">Leopard gecko</name>
    <name type="synonym">Cyrtodactylus macularius</name>
    <dbReference type="NCBI Taxonomy" id="481883"/>
    <lineage>
        <taxon>Eukaryota</taxon>
        <taxon>Metazoa</taxon>
        <taxon>Chordata</taxon>
        <taxon>Craniata</taxon>
        <taxon>Vertebrata</taxon>
        <taxon>Euteleostomi</taxon>
        <taxon>Lepidosauria</taxon>
        <taxon>Squamata</taxon>
        <taxon>Bifurcata</taxon>
        <taxon>Gekkota</taxon>
        <taxon>Eublepharidae</taxon>
        <taxon>Eublepharinae</taxon>
        <taxon>Eublepharis</taxon>
    </lineage>
</organism>
<evidence type="ECO:0000256" key="1">
    <source>
        <dbReference type="ARBA" id="ARBA00004613"/>
    </source>
</evidence>
<comment type="similarity">
    <text evidence="2">Belongs to the AB hydrolase superfamily. AB hydrolase 4 family.</text>
</comment>
<dbReference type="CTD" id="116236"/>
<evidence type="ECO:0000256" key="6">
    <source>
        <dbReference type="ARBA" id="ARBA00053358"/>
    </source>
</evidence>
<evidence type="ECO:0000256" key="3">
    <source>
        <dbReference type="ARBA" id="ARBA00022525"/>
    </source>
</evidence>
<comment type="function">
    <text evidence="6">May regulate adipocyte lipolysis and liver lipid accumulation.</text>
</comment>
<dbReference type="GO" id="GO:0005576">
    <property type="term" value="C:extracellular region"/>
    <property type="evidence" value="ECO:0007669"/>
    <property type="project" value="UniProtKB-SubCell"/>
</dbReference>
<comment type="subunit">
    <text evidence="7">Interacts with PDE3B; this interaction regulates PDE3B's stability and expression and, thereby, impacts the antilipolytic action of insulin.</text>
</comment>
<protein>
    <recommendedName>
        <fullName evidence="8">Protein ABHD15</fullName>
    </recommendedName>
    <alternativeName>
        <fullName evidence="9">Alpha/beta hydrolase domain-containing protein 15</fullName>
    </alternativeName>
</protein>
<dbReference type="Gene3D" id="3.40.50.1820">
    <property type="entry name" value="alpha/beta hydrolase"/>
    <property type="match status" value="1"/>
</dbReference>
<evidence type="ECO:0000313" key="11">
    <source>
        <dbReference type="RefSeq" id="XP_054857343.1"/>
    </source>
</evidence>
<dbReference type="KEGG" id="emc:129344593"/>
<dbReference type="GeneID" id="129344593"/>
<reference evidence="11" key="1">
    <citation type="submission" date="2025-08" db="UniProtKB">
        <authorList>
            <consortium name="RefSeq"/>
        </authorList>
    </citation>
    <scope>IDENTIFICATION</scope>
    <source>
        <tissue evidence="11">Blood</tissue>
    </source>
</reference>
<evidence type="ECO:0000313" key="10">
    <source>
        <dbReference type="Proteomes" id="UP001190640"/>
    </source>
</evidence>
<evidence type="ECO:0000256" key="9">
    <source>
        <dbReference type="ARBA" id="ARBA00082877"/>
    </source>
</evidence>
<evidence type="ECO:0000256" key="2">
    <source>
        <dbReference type="ARBA" id="ARBA00010884"/>
    </source>
</evidence>
<keyword evidence="5" id="KW-0732">Signal</keyword>
<dbReference type="Proteomes" id="UP001190640">
    <property type="component" value="Chromosome 17"/>
</dbReference>
<dbReference type="InterPro" id="IPR029058">
    <property type="entry name" value="AB_hydrolase_fold"/>
</dbReference>